<dbReference type="RefSeq" id="WP_049862564.1">
    <property type="nucleotide sequence ID" value="NZ_BAAAVQ010000026.1"/>
</dbReference>
<protein>
    <submittedName>
        <fullName evidence="6">Recombinase family protein</fullName>
    </submittedName>
</protein>
<evidence type="ECO:0000256" key="4">
    <source>
        <dbReference type="SAM" id="MobiDB-lite"/>
    </source>
</evidence>
<keyword evidence="2" id="KW-0238">DNA-binding</keyword>
<keyword evidence="1" id="KW-0229">DNA integration</keyword>
<dbReference type="InterPro" id="IPR036162">
    <property type="entry name" value="Resolvase-like_N_sf"/>
</dbReference>
<gene>
    <name evidence="6" type="ORF">ACFO7V_00455</name>
</gene>
<dbReference type="GeneID" id="303184422"/>
<organism evidence="6 7">
    <name type="scientific">Glutamicibacter bergerei</name>
    <dbReference type="NCBI Taxonomy" id="256702"/>
    <lineage>
        <taxon>Bacteria</taxon>
        <taxon>Bacillati</taxon>
        <taxon>Actinomycetota</taxon>
        <taxon>Actinomycetes</taxon>
        <taxon>Micrococcales</taxon>
        <taxon>Micrococcaceae</taxon>
        <taxon>Glutamicibacter</taxon>
    </lineage>
</organism>
<dbReference type="InterPro" id="IPR006118">
    <property type="entry name" value="Recombinase_CS"/>
</dbReference>
<dbReference type="Gene3D" id="3.40.50.1390">
    <property type="entry name" value="Resolvase, N-terminal catalytic domain"/>
    <property type="match status" value="1"/>
</dbReference>
<evidence type="ECO:0000256" key="3">
    <source>
        <dbReference type="ARBA" id="ARBA00023172"/>
    </source>
</evidence>
<feature type="region of interest" description="Disordered" evidence="4">
    <location>
        <begin position="1"/>
        <end position="23"/>
    </location>
</feature>
<evidence type="ECO:0000313" key="6">
    <source>
        <dbReference type="EMBL" id="MFC4714621.1"/>
    </source>
</evidence>
<evidence type="ECO:0000259" key="5">
    <source>
        <dbReference type="PROSITE" id="PS51736"/>
    </source>
</evidence>
<dbReference type="SUPFAM" id="SSF53041">
    <property type="entry name" value="Resolvase-like"/>
    <property type="match status" value="1"/>
</dbReference>
<accession>A0ABV9MFH8</accession>
<name>A0ABV9MFH8_9MICC</name>
<dbReference type="InterPro" id="IPR006119">
    <property type="entry name" value="Resolv_N"/>
</dbReference>
<dbReference type="PROSITE" id="PS00398">
    <property type="entry name" value="RECOMBINASES_2"/>
    <property type="match status" value="1"/>
</dbReference>
<keyword evidence="7" id="KW-1185">Reference proteome</keyword>
<evidence type="ECO:0000256" key="1">
    <source>
        <dbReference type="ARBA" id="ARBA00022908"/>
    </source>
</evidence>
<reference evidence="7" key="1">
    <citation type="journal article" date="2019" name="Int. J. Syst. Evol. Microbiol.">
        <title>The Global Catalogue of Microorganisms (GCM) 10K type strain sequencing project: providing services to taxonomists for standard genome sequencing and annotation.</title>
        <authorList>
            <consortium name="The Broad Institute Genomics Platform"/>
            <consortium name="The Broad Institute Genome Sequencing Center for Infectious Disease"/>
            <person name="Wu L."/>
            <person name="Ma J."/>
        </authorList>
    </citation>
    <scope>NUCLEOTIDE SEQUENCE [LARGE SCALE GENOMIC DNA]</scope>
    <source>
        <strain evidence="7">CGMCC 1.12849</strain>
    </source>
</reference>
<evidence type="ECO:0000313" key="7">
    <source>
        <dbReference type="Proteomes" id="UP001595884"/>
    </source>
</evidence>
<dbReference type="Proteomes" id="UP001595884">
    <property type="component" value="Unassembled WGS sequence"/>
</dbReference>
<evidence type="ECO:0000256" key="2">
    <source>
        <dbReference type="ARBA" id="ARBA00023125"/>
    </source>
</evidence>
<feature type="domain" description="Resolvase/invertase-type recombinase catalytic" evidence="5">
    <location>
        <begin position="1"/>
        <end position="70"/>
    </location>
</feature>
<comment type="caution">
    <text evidence="6">The sequence shown here is derived from an EMBL/GenBank/DDBJ whole genome shotgun (WGS) entry which is preliminary data.</text>
</comment>
<keyword evidence="3" id="KW-0233">DNA recombination</keyword>
<dbReference type="Pfam" id="PF00239">
    <property type="entry name" value="Resolvase"/>
    <property type="match status" value="1"/>
</dbReference>
<sequence>MEGYTDAQPFDHASGAKTSRPELDKALAPTIRAGDQLVITRMDRLGRSVLHLVILGAALSERDVGLRVLE</sequence>
<dbReference type="PROSITE" id="PS51736">
    <property type="entry name" value="RECOMBINASES_3"/>
    <property type="match status" value="1"/>
</dbReference>
<proteinExistence type="predicted"/>
<dbReference type="EMBL" id="JBHSHE010000002">
    <property type="protein sequence ID" value="MFC4714621.1"/>
    <property type="molecule type" value="Genomic_DNA"/>
</dbReference>